<dbReference type="Proteomes" id="UP000650005">
    <property type="component" value="Unassembled WGS sequence"/>
</dbReference>
<protein>
    <submittedName>
        <fullName evidence="2">LGFP repeat-containing protein</fullName>
    </submittedName>
</protein>
<feature type="region of interest" description="Disordered" evidence="1">
    <location>
        <begin position="1"/>
        <end position="64"/>
    </location>
</feature>
<reference evidence="2" key="1">
    <citation type="submission" date="2021-01" db="EMBL/GenBank/DDBJ databases">
        <title>Characterization of Corynebacterium spp. from penguins.</title>
        <authorList>
            <person name="Svec P."/>
        </authorList>
    </citation>
    <scope>NUCLEOTIDE SEQUENCE</scope>
    <source>
        <strain evidence="2">CCM 8835</strain>
    </source>
</reference>
<evidence type="ECO:0000313" key="2">
    <source>
        <dbReference type="EMBL" id="MBK1844229.1"/>
    </source>
</evidence>
<comment type="caution">
    <text evidence="2">The sequence shown here is derived from an EMBL/GenBank/DDBJ whole genome shotgun (WGS) entry which is preliminary data.</text>
</comment>
<organism evidence="2 3">
    <name type="scientific">Corynebacterium antarcticum</name>
    <dbReference type="NCBI Taxonomy" id="2800405"/>
    <lineage>
        <taxon>Bacteria</taxon>
        <taxon>Bacillati</taxon>
        <taxon>Actinomycetota</taxon>
        <taxon>Actinomycetes</taxon>
        <taxon>Mycobacteriales</taxon>
        <taxon>Corynebacteriaceae</taxon>
        <taxon>Corynebacterium</taxon>
    </lineage>
</organism>
<evidence type="ECO:0000256" key="1">
    <source>
        <dbReference type="SAM" id="MobiDB-lite"/>
    </source>
</evidence>
<proteinExistence type="predicted"/>
<dbReference type="Pfam" id="PF08310">
    <property type="entry name" value="LGFP"/>
    <property type="match status" value="3"/>
</dbReference>
<sequence length="497" mass="54360">MDNAAEAAATPAPGREDLEPAEPGFDDNTIDNDAGADWHATTDPEATITPGQMRSDNEDIPGGFTKEEADRAEVQEAAERQAQQDRAANPLARALAAAPVNCTTYWPSPYKVCGAIREKYDAIGGPTSFLTWPKSDELGVPDGVGRRNEFVNGFIYWHPTTGAHPVTTHFSTVWARNGWEAGRLGYPTTDELGLSDGIGRKQSFQRGHIYGSLAGLASIEGLIYDKWVTTGAEGGPLGYPTADEAGAPDGVGRFNRFVGGMLYWHPTHGAHPVTGDILDQWADQGYEVGNAGYPIGDYYDSQDGWYEQEFENTDIIGDISADPFDGGFYLPYISFPTPLAAQRYFDNEVTLAEAQEQSEENSVSARSLKKEYGPCVLNPSALHIRTDPRPDGDTGPYVAFKPQTQCGTKKAPIRVSSIHHHGRIMYKYYTKWNQAAENDVSNTNSSSLLQKKLEEKCDGTAVNTLLWGSVQGTIVYNGKTYYATVKPPQKKLDCRVH</sequence>
<evidence type="ECO:0000313" key="3">
    <source>
        <dbReference type="Proteomes" id="UP000650005"/>
    </source>
</evidence>
<dbReference type="InterPro" id="IPR013207">
    <property type="entry name" value="LGFP"/>
</dbReference>
<keyword evidence="3" id="KW-1185">Reference proteome</keyword>
<name>A0ABS1FLD5_9CORY</name>
<feature type="compositionally biased region" description="Low complexity" evidence="1">
    <location>
        <begin position="1"/>
        <end position="13"/>
    </location>
</feature>
<dbReference type="EMBL" id="JAENIP010000012">
    <property type="protein sequence ID" value="MBK1844229.1"/>
    <property type="molecule type" value="Genomic_DNA"/>
</dbReference>
<gene>
    <name evidence="2" type="ORF">JIM95_06500</name>
</gene>
<accession>A0ABS1FLD5</accession>